<proteinExistence type="predicted"/>
<evidence type="ECO:0000313" key="1">
    <source>
        <dbReference type="EMBL" id="ORA40416.1"/>
    </source>
</evidence>
<sequence length="327" mass="35102">MITADIAVDVTAACALERSLRVVATLFLPPPQNLASGQPVVFAVPGGGYSRGYYDMHFAGHAGYSQAEHHVERGLVFVAIDHLSVGQSSPDVAESVRIEDIAAANDFAVKVVIERLRSGTAVAGYPGVDVGARIGIGQSMGGGVSVIMAARHHTYDAVAVLGYSAIHTVLPMPKHDETVRTSEFFDYSRTTAPDELSLAEASAHVPEFLYPFFWEDVPADIVEADTCGGYPIRTSAPPFGSATLPTCAVAMLSPGYIKAEAAELDVPVFIGFGERDTAPEPRREPTAYPHSTDITLFICERMAHMHNFASTRGQLWNRLAKWCHSVG</sequence>
<dbReference type="EMBL" id="MVHM01000002">
    <property type="protein sequence ID" value="ORA40416.1"/>
    <property type="molecule type" value="Genomic_DNA"/>
</dbReference>
<protein>
    <submittedName>
        <fullName evidence="1">Alpha/beta hydrolase</fullName>
    </submittedName>
</protein>
<dbReference type="RefSeq" id="WP_083130845.1">
    <property type="nucleotide sequence ID" value="NZ_AP022607.1"/>
</dbReference>
<dbReference type="SUPFAM" id="SSF53474">
    <property type="entry name" value="alpha/beta-Hydrolases"/>
    <property type="match status" value="1"/>
</dbReference>
<comment type="caution">
    <text evidence="1">The sequence shown here is derived from an EMBL/GenBank/DDBJ whole genome shotgun (WGS) entry which is preliminary data.</text>
</comment>
<dbReference type="InterPro" id="IPR029058">
    <property type="entry name" value="AB_hydrolase_fold"/>
</dbReference>
<organism evidence="1 2">
    <name type="scientific">Mycobacterium branderi</name>
    <dbReference type="NCBI Taxonomy" id="43348"/>
    <lineage>
        <taxon>Bacteria</taxon>
        <taxon>Bacillati</taxon>
        <taxon>Actinomycetota</taxon>
        <taxon>Actinomycetes</taxon>
        <taxon>Mycobacteriales</taxon>
        <taxon>Mycobacteriaceae</taxon>
        <taxon>Mycobacterium</taxon>
    </lineage>
</organism>
<dbReference type="AlphaFoldDB" id="A0AA91M0B5"/>
<gene>
    <name evidence="1" type="ORF">BST20_07790</name>
</gene>
<reference evidence="1 2" key="1">
    <citation type="submission" date="2016-12" db="EMBL/GenBank/DDBJ databases">
        <title>The new phylogeny of genus Mycobacterium.</title>
        <authorList>
            <person name="Tortoli E."/>
            <person name="Trovato A."/>
            <person name="Cirillo D.M."/>
        </authorList>
    </citation>
    <scope>NUCLEOTIDE SEQUENCE [LARGE SCALE GENOMIC DNA]</scope>
    <source>
        <strain evidence="1 2">DSM 44624</strain>
    </source>
</reference>
<name>A0AA91M0B5_9MYCO</name>
<dbReference type="Proteomes" id="UP000192441">
    <property type="component" value="Unassembled WGS sequence"/>
</dbReference>
<dbReference type="GO" id="GO:0016787">
    <property type="term" value="F:hydrolase activity"/>
    <property type="evidence" value="ECO:0007669"/>
    <property type="project" value="UniProtKB-KW"/>
</dbReference>
<evidence type="ECO:0000313" key="2">
    <source>
        <dbReference type="Proteomes" id="UP000192441"/>
    </source>
</evidence>
<accession>A0AA91M0B5</accession>
<dbReference type="Gene3D" id="3.40.50.1820">
    <property type="entry name" value="alpha/beta hydrolase"/>
    <property type="match status" value="1"/>
</dbReference>
<keyword evidence="1" id="KW-0378">Hydrolase</keyword>